<dbReference type="EMBL" id="MHQL01000027">
    <property type="protein sequence ID" value="OHA02819.1"/>
    <property type="molecule type" value="Genomic_DNA"/>
</dbReference>
<accession>A0A1G2KWM9</accession>
<name>A0A1G2KWM9_9BACT</name>
<evidence type="ECO:0000313" key="2">
    <source>
        <dbReference type="Proteomes" id="UP000177811"/>
    </source>
</evidence>
<gene>
    <name evidence="1" type="ORF">A3C16_01815</name>
</gene>
<comment type="caution">
    <text evidence="1">The sequence shown here is derived from an EMBL/GenBank/DDBJ whole genome shotgun (WGS) entry which is preliminary data.</text>
</comment>
<protein>
    <submittedName>
        <fullName evidence="1">Uncharacterized protein</fullName>
    </submittedName>
</protein>
<organism evidence="1 2">
    <name type="scientific">Candidatus Sungbacteria bacterium RIFCSPHIGHO2_02_FULL_51_29</name>
    <dbReference type="NCBI Taxonomy" id="1802273"/>
    <lineage>
        <taxon>Bacteria</taxon>
        <taxon>Candidatus Sungiibacteriota</taxon>
    </lineage>
</organism>
<dbReference type="Proteomes" id="UP000177811">
    <property type="component" value="Unassembled WGS sequence"/>
</dbReference>
<evidence type="ECO:0000313" key="1">
    <source>
        <dbReference type="EMBL" id="OHA02819.1"/>
    </source>
</evidence>
<sequence length="141" mass="15811">MESCMCKAEHDLNVKYTAEYLVFHELVFWIDLLTKSAGVSFLGKPGLTPPGLQFLDPKRREYLLSRNARAHEQVGAVFGGYPSPATVKAVVTLSRLADERTPAGQRAAEWFIDNLPDGHPKTGIKLLLAWRKYWKTVAVPE</sequence>
<reference evidence="1 2" key="1">
    <citation type="journal article" date="2016" name="Nat. Commun.">
        <title>Thousands of microbial genomes shed light on interconnected biogeochemical processes in an aquifer system.</title>
        <authorList>
            <person name="Anantharaman K."/>
            <person name="Brown C.T."/>
            <person name="Hug L.A."/>
            <person name="Sharon I."/>
            <person name="Castelle C.J."/>
            <person name="Probst A.J."/>
            <person name="Thomas B.C."/>
            <person name="Singh A."/>
            <person name="Wilkins M.J."/>
            <person name="Karaoz U."/>
            <person name="Brodie E.L."/>
            <person name="Williams K.H."/>
            <person name="Hubbard S.S."/>
            <person name="Banfield J.F."/>
        </authorList>
    </citation>
    <scope>NUCLEOTIDE SEQUENCE [LARGE SCALE GENOMIC DNA]</scope>
</reference>
<dbReference type="AlphaFoldDB" id="A0A1G2KWM9"/>
<proteinExistence type="predicted"/>